<dbReference type="Proteomes" id="UP000285013">
    <property type="component" value="Unassembled WGS sequence"/>
</dbReference>
<dbReference type="RefSeq" id="WP_115503655.1">
    <property type="nucleotide sequence ID" value="NZ_CABMMK010000008.1"/>
</dbReference>
<evidence type="ECO:0000313" key="1">
    <source>
        <dbReference type="EMBL" id="RGT50071.1"/>
    </source>
</evidence>
<proteinExistence type="predicted"/>
<reference evidence="4 5" key="1">
    <citation type="submission" date="2018-08" db="EMBL/GenBank/DDBJ databases">
        <title>A genome reference for cultivated species of the human gut microbiota.</title>
        <authorList>
            <person name="Zou Y."/>
            <person name="Xue W."/>
            <person name="Luo G."/>
        </authorList>
    </citation>
    <scope>NUCLEOTIDE SEQUENCE [LARGE SCALE GENOMIC DNA]</scope>
    <source>
        <strain evidence="1 4">AF19-10AC</strain>
        <strain evidence="3 6">AF31-23</strain>
        <strain evidence="2 5">AF36-16BH</strain>
    </source>
</reference>
<dbReference type="Proteomes" id="UP000284772">
    <property type="component" value="Unassembled WGS sequence"/>
</dbReference>
<gene>
    <name evidence="1" type="ORF">DWX27_14670</name>
    <name evidence="3" type="ORF">DWZ32_21010</name>
    <name evidence="2" type="ORF">DWZ95_07600</name>
</gene>
<dbReference type="Proteomes" id="UP000286003">
    <property type="component" value="Unassembled WGS sequence"/>
</dbReference>
<name>A0A3E4L336_9BACE</name>
<dbReference type="EMBL" id="QRPE01000006">
    <property type="protein sequence ID" value="RHL94051.1"/>
    <property type="molecule type" value="Genomic_DNA"/>
</dbReference>
<evidence type="ECO:0000313" key="6">
    <source>
        <dbReference type="Proteomes" id="UP000286003"/>
    </source>
</evidence>
<evidence type="ECO:0000313" key="4">
    <source>
        <dbReference type="Proteomes" id="UP000284772"/>
    </source>
</evidence>
<dbReference type="EMBL" id="QRWT01000016">
    <property type="protein sequence ID" value="RGT50071.1"/>
    <property type="molecule type" value="Genomic_DNA"/>
</dbReference>
<protein>
    <submittedName>
        <fullName evidence="3">Uncharacterized protein</fullName>
    </submittedName>
</protein>
<evidence type="ECO:0000313" key="3">
    <source>
        <dbReference type="EMBL" id="RHN02393.1"/>
    </source>
</evidence>
<dbReference type="EMBL" id="QRQM01000034">
    <property type="protein sequence ID" value="RHN02393.1"/>
    <property type="molecule type" value="Genomic_DNA"/>
</dbReference>
<sequence length="332" mass="37283">MKKHLLFTLLGALTCYSCSNSYDLLENDLELAKAATDYEVSTRAIEEDTDSLKIETVADEETIQQLMDDYVTELMNRTSVAKEKVMRTVYSASDDVVGVFRVGTCGVYAELDVRIDTEDTRSKSKTEGSVGDSYVDSNGNVVLRFCLTEASQYYPGGVFLVKHINYNRADFSFTYPQMKIIARYHDCDDKRPINDAWGTHPKYNSAKAISMGYTKIDNNVVLAWAFPDRRGVPSTMTSGQFGPKTRINYGVICGSPAGTMGKILFDDEDSSNKNWAKLYTGYTFTKDLASETLYGEYGLNTGKNTLYSITLNTNLDYFKNKNIYHPRMITAN</sequence>
<evidence type="ECO:0000313" key="5">
    <source>
        <dbReference type="Proteomes" id="UP000285013"/>
    </source>
</evidence>
<evidence type="ECO:0000313" key="2">
    <source>
        <dbReference type="EMBL" id="RHL94051.1"/>
    </source>
</evidence>
<accession>A0A3E4L336</accession>
<comment type="caution">
    <text evidence="3">The sequence shown here is derived from an EMBL/GenBank/DDBJ whole genome shotgun (WGS) entry which is preliminary data.</text>
</comment>
<dbReference type="AlphaFoldDB" id="A0A3E4L336"/>
<organism evidence="3 6">
    <name type="scientific">Bacteroides intestinalis</name>
    <dbReference type="NCBI Taxonomy" id="329854"/>
    <lineage>
        <taxon>Bacteria</taxon>
        <taxon>Pseudomonadati</taxon>
        <taxon>Bacteroidota</taxon>
        <taxon>Bacteroidia</taxon>
        <taxon>Bacteroidales</taxon>
        <taxon>Bacteroidaceae</taxon>
        <taxon>Bacteroides</taxon>
    </lineage>
</organism>